<organism evidence="1">
    <name type="scientific">uncultured virus</name>
    <dbReference type="NCBI Taxonomy" id="340016"/>
    <lineage>
        <taxon>Viruses</taxon>
        <taxon>environmental samples</taxon>
    </lineage>
</organism>
<sequence>MSINVCNDRSMASITSLPSGVSGSSLVLLSTQTASSSATIDFTSNIDSTYDSYVFKFINMHPATNSVEFSFNMSTDSGSNYNVTKTTTHFRAFHSENDADTALAIDAGVDLAQSTSFQPLGFYIGNNNDDNLNGTLQIFNPSSNTFVKHFISTTSFNHIPTDAREMNSYIAGYGNTTSAINAIQFKMSSGNIDSGTIKMYGVV</sequence>
<evidence type="ECO:0000313" key="1">
    <source>
        <dbReference type="EMBL" id="ASF00275.1"/>
    </source>
</evidence>
<reference evidence="1" key="1">
    <citation type="submission" date="2016-10" db="EMBL/GenBank/DDBJ databases">
        <authorList>
            <person name="Varghese N."/>
        </authorList>
    </citation>
    <scope>NUCLEOTIDE SEQUENCE</scope>
</reference>
<proteinExistence type="predicted"/>
<reference evidence="1" key="2">
    <citation type="journal article" date="2017" name="Nat. Commun.">
        <title>Single-virus genomics reveals hidden cosmopolitan and abundant viruses.</title>
        <authorList>
            <person name="Martinez-Hernandez F."/>
            <person name="Fornas O."/>
            <person name="Lluesma Gomez M."/>
            <person name="Bolduc B."/>
            <person name="de la Cruz Pena M.J."/>
            <person name="Martinez J.M."/>
            <person name="Anton J."/>
            <person name="Gasol J.M."/>
            <person name="Rosselli R."/>
            <person name="Rodriguez-Valera F."/>
            <person name="Sullivan M.B."/>
            <person name="Acinas S.G."/>
            <person name="Martinez-Garcia M."/>
        </authorList>
    </citation>
    <scope>NUCLEOTIDE SEQUENCE</scope>
</reference>
<accession>A0A218MLX7</accession>
<dbReference type="EMBL" id="KY052824">
    <property type="protein sequence ID" value="ASF00275.1"/>
    <property type="molecule type" value="Genomic_DNA"/>
</dbReference>
<protein>
    <submittedName>
        <fullName evidence="1">Uncharacterized protein</fullName>
    </submittedName>
</protein>
<name>A0A218MLX7_9VIRU</name>